<reference evidence="1 2" key="1">
    <citation type="submission" date="2021-01" db="EMBL/GenBank/DDBJ databases">
        <title>Whole genome shotgun sequence of Catellatospora bangladeshensis NBRC 107357.</title>
        <authorList>
            <person name="Komaki H."/>
            <person name="Tamura T."/>
        </authorList>
    </citation>
    <scope>NUCLEOTIDE SEQUENCE [LARGE SCALE GENOMIC DNA]</scope>
    <source>
        <strain evidence="1 2">NBRC 107357</strain>
    </source>
</reference>
<comment type="caution">
    <text evidence="1">The sequence shown here is derived from an EMBL/GenBank/DDBJ whole genome shotgun (WGS) entry which is preliminary data.</text>
</comment>
<dbReference type="EMBL" id="BONF01000004">
    <property type="protein sequence ID" value="GIF79056.1"/>
    <property type="molecule type" value="Genomic_DNA"/>
</dbReference>
<evidence type="ECO:0000313" key="2">
    <source>
        <dbReference type="Proteomes" id="UP000601223"/>
    </source>
</evidence>
<gene>
    <name evidence="1" type="ORF">Cba03nite_04050</name>
</gene>
<organism evidence="1 2">
    <name type="scientific">Catellatospora bangladeshensis</name>
    <dbReference type="NCBI Taxonomy" id="310355"/>
    <lineage>
        <taxon>Bacteria</taxon>
        <taxon>Bacillati</taxon>
        <taxon>Actinomycetota</taxon>
        <taxon>Actinomycetes</taxon>
        <taxon>Micromonosporales</taxon>
        <taxon>Micromonosporaceae</taxon>
        <taxon>Catellatospora</taxon>
    </lineage>
</organism>
<name>A0A8J3J833_9ACTN</name>
<protein>
    <submittedName>
        <fullName evidence="1">Uncharacterized protein</fullName>
    </submittedName>
</protein>
<evidence type="ECO:0000313" key="1">
    <source>
        <dbReference type="EMBL" id="GIF79056.1"/>
    </source>
</evidence>
<dbReference type="AlphaFoldDB" id="A0A8J3J833"/>
<sequence length="184" mass="20862">MRVETNTAELVQRLNAVEWSERIDRVGSRTRLAQEYLRRSALWARALGCTNRWPYFDIAAHVRPPAALDEEYVESVLDALADRGANYLDRSIARYMLNFTALQTWPEGLPHPFEPLVRLFERGGGFAREAGSTRIGAVVGIPEASWERHIDRSPLEDMSDAALDRLDDEWAEAHPRRSGSTPTT</sequence>
<dbReference type="RefSeq" id="WP_203741035.1">
    <property type="nucleotide sequence ID" value="NZ_BONF01000004.1"/>
</dbReference>
<dbReference type="Proteomes" id="UP000601223">
    <property type="component" value="Unassembled WGS sequence"/>
</dbReference>
<keyword evidence="2" id="KW-1185">Reference proteome</keyword>
<accession>A0A8J3J833</accession>
<proteinExistence type="predicted"/>